<evidence type="ECO:0000256" key="4">
    <source>
        <dbReference type="ARBA" id="ARBA00012437"/>
    </source>
</evidence>
<dbReference type="CDD" id="cd10316">
    <property type="entry name" value="RGL4_M"/>
    <property type="match status" value="1"/>
</dbReference>
<keyword evidence="12" id="KW-1185">Reference proteome</keyword>
<dbReference type="Gene3D" id="2.60.120.260">
    <property type="entry name" value="Galactose-binding domain-like"/>
    <property type="match status" value="1"/>
</dbReference>
<dbReference type="InterPro" id="IPR029411">
    <property type="entry name" value="RG-lyase_III"/>
</dbReference>
<dbReference type="EC" id="4.2.2.23" evidence="4"/>
<evidence type="ECO:0000256" key="8">
    <source>
        <dbReference type="SAM" id="Phobius"/>
    </source>
</evidence>
<evidence type="ECO:0000313" key="12">
    <source>
        <dbReference type="Proteomes" id="UP001567538"/>
    </source>
</evidence>
<dbReference type="GO" id="GO:0005576">
    <property type="term" value="C:extracellular region"/>
    <property type="evidence" value="ECO:0007669"/>
    <property type="project" value="UniProtKB-SubCell"/>
</dbReference>
<dbReference type="Proteomes" id="UP001567538">
    <property type="component" value="Unassembled WGS sequence"/>
</dbReference>
<comment type="catalytic activity">
    <reaction evidence="1">
        <text>Endotype eliminative cleavage of L-alpha-rhamnopyranosyl-(1-&gt;4)-alpha-D-galactopyranosyluronic acid bonds of rhamnogalacturonan I domains in ramified hairy regions of pectin leaving L-rhamnopyranose at the reducing end and 4-deoxy-4,5-unsaturated D-galactopyranosyluronic acid at the non-reducing end.</text>
        <dbReference type="EC" id="4.2.2.23"/>
    </reaction>
</comment>
<sequence>METTRNGLLMGCFGFMFSFFFFFVDSTTAIPSHRVLQSNVTAASPLQLHVSPGIVEIDNGIVKLSLINPTGQIAGVSYHGIGNILEPEFKDSQRGYWDIGWDAPGIGKNVIDPLNCKEFKIIAQTNDQIEVSFTIKWNPASAGQNVVPLNVDKRYIMLRGSSGFYAYAIFEHLEGWPALNIDRARLAFKLDKKRFRYMAISDERQRTMPTEDDRKFGKVLAYKEAVLLTNPSDPTLKGEVDDKYQYSCDNKDSHVHGWISSSPHVGFWVITPSDEFRAGGPLKPDLTSHVGPTSLSIFFSDHYAGPAFGVFLQNKEQWKKVFGPIFLYLNSDTATQPTTLWQDAKKQTAAEIAKWPYEFALSPDFPHSKQRGSLRGRLFVHDVGPPKPARSAYVGLAPPRNVGSWQDNYKGYQFWTETGQDGSFTITNVRAGTYNLYAWVPGIIGDFKHNVDIIIKPGSVIQIGNLVYNPPRNGPTLWEIGIPDRTASEFYVPDPAPGLVNKLYLKSTQKFRQYGLWDRYTDLYPKNDLIYTVGVSNYAKDWFFAHVTRRADKNIYVPTTWQISFNLRTVSRGSYTLRIALAAAHNAQLQVWINEANTGVKPPHFTTGRIGRENAIARHGIHARYWLFSVNVPGSQLLINRTNKIYIKQLDAGTPFPGVMYDYIRLEAPST</sequence>
<feature type="transmembrane region" description="Helical" evidence="8">
    <location>
        <begin position="7"/>
        <end position="24"/>
    </location>
</feature>
<dbReference type="InterPro" id="IPR010325">
    <property type="entry name" value="Rhamnogal_lyase"/>
</dbReference>
<evidence type="ECO:0000259" key="10">
    <source>
        <dbReference type="Pfam" id="PF14686"/>
    </source>
</evidence>
<dbReference type="CDD" id="cd10317">
    <property type="entry name" value="RGL4_C"/>
    <property type="match status" value="1"/>
</dbReference>
<dbReference type="Pfam" id="PF14686">
    <property type="entry name" value="fn3_3"/>
    <property type="match status" value="1"/>
</dbReference>
<dbReference type="Gene3D" id="2.60.40.1120">
    <property type="entry name" value="Carboxypeptidase-like, regulatory domain"/>
    <property type="match status" value="1"/>
</dbReference>
<dbReference type="PANTHER" id="PTHR32018">
    <property type="entry name" value="RHAMNOGALACTURONATE LYASE FAMILY PROTEIN"/>
    <property type="match status" value="1"/>
</dbReference>
<reference evidence="11 12" key="1">
    <citation type="submission" date="2024-06" db="EMBL/GenBank/DDBJ databases">
        <title>A chromosome level genome sequence of Diviner's sage (Salvia divinorum).</title>
        <authorList>
            <person name="Ford S.A."/>
            <person name="Ro D.-K."/>
            <person name="Ness R.W."/>
            <person name="Phillips M.A."/>
        </authorList>
    </citation>
    <scope>NUCLEOTIDE SEQUENCE [LARGE SCALE GENOMIC DNA]</scope>
    <source>
        <strain evidence="11">SAF-2024a</strain>
        <tissue evidence="11">Leaf</tissue>
    </source>
</reference>
<dbReference type="EMBL" id="JBEAFC010000001">
    <property type="protein sequence ID" value="KAL1569704.1"/>
    <property type="molecule type" value="Genomic_DNA"/>
</dbReference>
<evidence type="ECO:0000259" key="9">
    <source>
        <dbReference type="Pfam" id="PF14683"/>
    </source>
</evidence>
<dbReference type="InterPro" id="IPR013784">
    <property type="entry name" value="Carb-bd-like_fold"/>
</dbReference>
<dbReference type="GO" id="GO:0102210">
    <property type="term" value="F:rhamnogalacturonan endolyase activity"/>
    <property type="evidence" value="ECO:0007669"/>
    <property type="project" value="UniProtKB-EC"/>
</dbReference>
<keyword evidence="8" id="KW-0472">Membrane</keyword>
<evidence type="ECO:0000256" key="7">
    <source>
        <dbReference type="ARBA" id="ARBA00023239"/>
    </source>
</evidence>
<comment type="caution">
    <text evidence="11">The sequence shown here is derived from an EMBL/GenBank/DDBJ whole genome shotgun (WGS) entry which is preliminary data.</text>
</comment>
<accession>A0ABD1ILX5</accession>
<dbReference type="Pfam" id="PF14683">
    <property type="entry name" value="CBM-like"/>
    <property type="match status" value="1"/>
</dbReference>
<dbReference type="PANTHER" id="PTHR32018:SF18">
    <property type="entry name" value="RHAMNOGALACTURONAN ENDOLYASE"/>
    <property type="match status" value="1"/>
</dbReference>
<keyword evidence="8" id="KW-1133">Transmembrane helix</keyword>
<name>A0ABD1ILX5_SALDI</name>
<dbReference type="CDD" id="cd10320">
    <property type="entry name" value="RGL4_N"/>
    <property type="match status" value="1"/>
</dbReference>
<feature type="domain" description="Rhamnogalacturonan lyase" evidence="10">
    <location>
        <begin position="389"/>
        <end position="462"/>
    </location>
</feature>
<dbReference type="InterPro" id="IPR011013">
    <property type="entry name" value="Gal_mutarotase_sf_dom"/>
</dbReference>
<dbReference type="SUPFAM" id="SSF74650">
    <property type="entry name" value="Galactose mutarotase-like"/>
    <property type="match status" value="1"/>
</dbReference>
<dbReference type="SUPFAM" id="SSF49785">
    <property type="entry name" value="Galactose-binding domain-like"/>
    <property type="match status" value="1"/>
</dbReference>
<keyword evidence="8" id="KW-0812">Transmembrane</keyword>
<keyword evidence="6" id="KW-0732">Signal</keyword>
<dbReference type="InterPro" id="IPR008979">
    <property type="entry name" value="Galactose-bd-like_sf"/>
</dbReference>
<dbReference type="SUPFAM" id="SSF49452">
    <property type="entry name" value="Starch-binding domain-like"/>
    <property type="match status" value="1"/>
</dbReference>
<dbReference type="InterPro" id="IPR029413">
    <property type="entry name" value="RG-lyase_II"/>
</dbReference>
<keyword evidence="7 11" id="KW-0456">Lyase</keyword>
<proteinExistence type="inferred from homology"/>
<evidence type="ECO:0000256" key="1">
    <source>
        <dbReference type="ARBA" id="ARBA00001324"/>
    </source>
</evidence>
<keyword evidence="5" id="KW-0964">Secreted</keyword>
<dbReference type="InterPro" id="IPR014718">
    <property type="entry name" value="GH-type_carb-bd"/>
</dbReference>
<evidence type="ECO:0000313" key="11">
    <source>
        <dbReference type="EMBL" id="KAL1569704.1"/>
    </source>
</evidence>
<comment type="subcellular location">
    <subcellularLocation>
        <location evidence="2">Secreted</location>
    </subcellularLocation>
</comment>
<protein>
    <recommendedName>
        <fullName evidence="4">rhamnogalacturonan endolyase</fullName>
        <ecNumber evidence="4">4.2.2.23</ecNumber>
    </recommendedName>
</protein>
<evidence type="ECO:0000256" key="2">
    <source>
        <dbReference type="ARBA" id="ARBA00004613"/>
    </source>
</evidence>
<dbReference type="Gene3D" id="2.70.98.10">
    <property type="match status" value="1"/>
</dbReference>
<dbReference type="AlphaFoldDB" id="A0ABD1ILX5"/>
<evidence type="ECO:0000256" key="5">
    <source>
        <dbReference type="ARBA" id="ARBA00022525"/>
    </source>
</evidence>
<dbReference type="InterPro" id="IPR051850">
    <property type="entry name" value="Polysacch_Lyase_4"/>
</dbReference>
<organism evidence="11 12">
    <name type="scientific">Salvia divinorum</name>
    <name type="common">Maria pastora</name>
    <name type="synonym">Diviner's sage</name>
    <dbReference type="NCBI Taxonomy" id="28513"/>
    <lineage>
        <taxon>Eukaryota</taxon>
        <taxon>Viridiplantae</taxon>
        <taxon>Streptophyta</taxon>
        <taxon>Embryophyta</taxon>
        <taxon>Tracheophyta</taxon>
        <taxon>Spermatophyta</taxon>
        <taxon>Magnoliopsida</taxon>
        <taxon>eudicotyledons</taxon>
        <taxon>Gunneridae</taxon>
        <taxon>Pentapetalae</taxon>
        <taxon>asterids</taxon>
        <taxon>lamiids</taxon>
        <taxon>Lamiales</taxon>
        <taxon>Lamiaceae</taxon>
        <taxon>Nepetoideae</taxon>
        <taxon>Mentheae</taxon>
        <taxon>Salviinae</taxon>
        <taxon>Salvia</taxon>
        <taxon>Salvia subgen. Calosphace</taxon>
    </lineage>
</organism>
<evidence type="ECO:0000256" key="6">
    <source>
        <dbReference type="ARBA" id="ARBA00022729"/>
    </source>
</evidence>
<evidence type="ECO:0000256" key="3">
    <source>
        <dbReference type="ARBA" id="ARBA00010418"/>
    </source>
</evidence>
<feature type="domain" description="Rhamnogalacturonan lyase" evidence="9">
    <location>
        <begin position="476"/>
        <end position="666"/>
    </location>
</feature>
<gene>
    <name evidence="11" type="ORF">AAHA92_01148</name>
</gene>
<comment type="similarity">
    <text evidence="3">Belongs to the polysaccharide lyase 4 family.</text>
</comment>
<dbReference type="Pfam" id="PF06045">
    <property type="entry name" value="Rhamnogal_lyase"/>
    <property type="match status" value="1"/>
</dbReference>